<proteinExistence type="predicted"/>
<evidence type="ECO:0000313" key="2">
    <source>
        <dbReference type="Proteomes" id="UP001642409"/>
    </source>
</evidence>
<comment type="caution">
    <text evidence="1">The sequence shown here is derived from an EMBL/GenBank/DDBJ whole genome shotgun (WGS) entry which is preliminary data.</text>
</comment>
<name>A0ABP1HRW3_9EUKA</name>
<dbReference type="EMBL" id="CAXDID020000039">
    <property type="protein sequence ID" value="CAL5999360.1"/>
    <property type="molecule type" value="Genomic_DNA"/>
</dbReference>
<gene>
    <name evidence="1" type="ORF">HINF_LOCUS16182</name>
</gene>
<dbReference type="Proteomes" id="UP001642409">
    <property type="component" value="Unassembled WGS sequence"/>
</dbReference>
<accession>A0ABP1HRW3</accession>
<reference evidence="1 2" key="1">
    <citation type="submission" date="2024-07" db="EMBL/GenBank/DDBJ databases">
        <authorList>
            <person name="Akdeniz Z."/>
        </authorList>
    </citation>
    <scope>NUCLEOTIDE SEQUENCE [LARGE SCALE GENOMIC DNA]</scope>
</reference>
<evidence type="ECO:0000313" key="1">
    <source>
        <dbReference type="EMBL" id="CAL5999360.1"/>
    </source>
</evidence>
<keyword evidence="2" id="KW-1185">Reference proteome</keyword>
<protein>
    <submittedName>
        <fullName evidence="1">Hypothetical_protein</fullName>
    </submittedName>
</protein>
<organism evidence="1 2">
    <name type="scientific">Hexamita inflata</name>
    <dbReference type="NCBI Taxonomy" id="28002"/>
    <lineage>
        <taxon>Eukaryota</taxon>
        <taxon>Metamonada</taxon>
        <taxon>Diplomonadida</taxon>
        <taxon>Hexamitidae</taxon>
        <taxon>Hexamitinae</taxon>
        <taxon>Hexamita</taxon>
    </lineage>
</organism>
<sequence>MLESLNILKISNCSVQYRFNTIQSSGMIFQIRTQIDFSISNSNILGCALQTNINNVVFVNRVLSSIQLTINIQNIKVCTNIIYDVGIDYQSQILFSDKLIVQCQNICIYSEKYVYGLCKPDLINGDYNSNGTISCQTPFLFNDSQCICPDGYLINESMCVNVVKQLTSINVQLKNQIDNTYSVLNQLTINGNEIQSNSTLIKSINKQLQNLIDDLQVRMNAIQSSVSGSTVSCGGGTNIRLCAGGLCGYLIQGLGNCPR</sequence>